<dbReference type="PANTHER" id="PTHR30572">
    <property type="entry name" value="MEMBRANE COMPONENT OF TRANSPORTER-RELATED"/>
    <property type="match status" value="1"/>
</dbReference>
<organism evidence="9 10">
    <name type="scientific">Chryseolinea lacunae</name>
    <dbReference type="NCBI Taxonomy" id="2801331"/>
    <lineage>
        <taxon>Bacteria</taxon>
        <taxon>Pseudomonadati</taxon>
        <taxon>Bacteroidota</taxon>
        <taxon>Cytophagia</taxon>
        <taxon>Cytophagales</taxon>
        <taxon>Fulvivirgaceae</taxon>
        <taxon>Chryseolinea</taxon>
    </lineage>
</organism>
<feature type="transmembrane region" description="Helical" evidence="6">
    <location>
        <begin position="410"/>
        <end position="437"/>
    </location>
</feature>
<dbReference type="InterPro" id="IPR047699">
    <property type="entry name" value="Permease_put_prefix"/>
</dbReference>
<evidence type="ECO:0000256" key="5">
    <source>
        <dbReference type="ARBA" id="ARBA00023136"/>
    </source>
</evidence>
<feature type="domain" description="ABC3 transporter permease C-terminal" evidence="7">
    <location>
        <begin position="759"/>
        <end position="870"/>
    </location>
</feature>
<dbReference type="InterPro" id="IPR003838">
    <property type="entry name" value="ABC3_permease_C"/>
</dbReference>
<dbReference type="Pfam" id="PF12704">
    <property type="entry name" value="MacB_PCD"/>
    <property type="match status" value="2"/>
</dbReference>
<evidence type="ECO:0000256" key="2">
    <source>
        <dbReference type="ARBA" id="ARBA00022475"/>
    </source>
</evidence>
<evidence type="ECO:0000259" key="8">
    <source>
        <dbReference type="Pfam" id="PF12704"/>
    </source>
</evidence>
<dbReference type="PANTHER" id="PTHR30572:SF18">
    <property type="entry name" value="ABC-TYPE MACROLIDE FAMILY EXPORT SYSTEM PERMEASE COMPONENT 2"/>
    <property type="match status" value="1"/>
</dbReference>
<keyword evidence="4 6" id="KW-1133">Transmembrane helix</keyword>
<evidence type="ECO:0000259" key="7">
    <source>
        <dbReference type="Pfam" id="PF02687"/>
    </source>
</evidence>
<dbReference type="RefSeq" id="WP_202012915.1">
    <property type="nucleotide sequence ID" value="NZ_JAERRB010000007.1"/>
</dbReference>
<keyword evidence="2" id="KW-1003">Cell membrane</keyword>
<name>A0ABS1KVZ3_9BACT</name>
<reference evidence="9 10" key="1">
    <citation type="submission" date="2021-01" db="EMBL/GenBank/DDBJ databases">
        <title>Chryseolinea sp. Jin1 Genome sequencing and assembly.</title>
        <authorList>
            <person name="Kim I."/>
        </authorList>
    </citation>
    <scope>NUCLEOTIDE SEQUENCE [LARGE SCALE GENOMIC DNA]</scope>
    <source>
        <strain evidence="9 10">Jin1</strain>
    </source>
</reference>
<feature type="transmembrane region" description="Helical" evidence="6">
    <location>
        <begin position="363"/>
        <end position="385"/>
    </location>
</feature>
<comment type="caution">
    <text evidence="9">The sequence shown here is derived from an EMBL/GenBank/DDBJ whole genome shotgun (WGS) entry which is preliminary data.</text>
</comment>
<feature type="transmembrane region" description="Helical" evidence="6">
    <location>
        <begin position="457"/>
        <end position="476"/>
    </location>
</feature>
<feature type="transmembrane region" description="Helical" evidence="6">
    <location>
        <begin position="842"/>
        <end position="863"/>
    </location>
</feature>
<dbReference type="Pfam" id="PF02687">
    <property type="entry name" value="FtsX"/>
    <property type="match status" value="2"/>
</dbReference>
<evidence type="ECO:0000256" key="1">
    <source>
        <dbReference type="ARBA" id="ARBA00004651"/>
    </source>
</evidence>
<evidence type="ECO:0000313" key="10">
    <source>
        <dbReference type="Proteomes" id="UP000613030"/>
    </source>
</evidence>
<comment type="subcellular location">
    <subcellularLocation>
        <location evidence="1">Cell membrane</location>
        <topology evidence="1">Multi-pass membrane protein</topology>
    </subcellularLocation>
</comment>
<feature type="transmembrane region" description="Helical" evidence="6">
    <location>
        <begin position="757"/>
        <end position="777"/>
    </location>
</feature>
<proteinExistence type="predicted"/>
<feature type="domain" description="MacB-like periplasmic core" evidence="8">
    <location>
        <begin position="104"/>
        <end position="279"/>
    </location>
</feature>
<feature type="domain" description="ABC3 transporter permease C-terminal" evidence="7">
    <location>
        <begin position="369"/>
        <end position="483"/>
    </location>
</feature>
<gene>
    <name evidence="9" type="ORF">JI741_20235</name>
</gene>
<keyword evidence="10" id="KW-1185">Reference proteome</keyword>
<feature type="domain" description="MacB-like periplasmic core" evidence="8">
    <location>
        <begin position="549"/>
        <end position="698"/>
    </location>
</feature>
<dbReference type="NCBIfam" id="NF038404">
    <property type="entry name" value="perm_prefix_2"/>
    <property type="match status" value="1"/>
</dbReference>
<evidence type="ECO:0000256" key="6">
    <source>
        <dbReference type="SAM" id="Phobius"/>
    </source>
</evidence>
<sequence length="876" mass="98887">MSRNTSTPPRWVLRFLRAICPESLVEEIEGDLLQKFERDKTRHGERRANRRLIWAALRFFRPGILLRNSFTVQSNALAILANYFKTTYRHISKSKVNFTFKLGGLTLALFSFLVIALFVSYQLSFDRFHADYEKIYRVNTARNENGQSEKYGIAPMAFGPLLKQHFPEIAAFTRIQTANGTYIRTDNNVTDCEVLLADSSLFDVLTFSFLSGGKDALKKPNGIVLTRRAATIIFGTADALGKLLSINHEKQVYEVTAVVEDFPPNSHLSINAIIPIRQEHDLNLSSINSPTDFAERSACLFLKFHQASDAQAFTLKIETLLDAYIKKSDRVESGFSVSLQPIKDIYLDAYYKFEIAQKGNATYVYAFSVLGVLLLLVAGINYINLSIADFNGRSRETGVRKVLGARKRQLVVQVALETILYSAVALVLSVLLLYVLFPQVLMLLESHLRLNMLLDRGVVMIVAMGLITLLVFASYFPARQYTTTAITQNLKSKGASYNSSLSRGLLFVQFTISIICLCCTLTMQRQIHFIHTKALGFDRNNLLVLSMPEDFDVKKMQALKQGVKSIAAVTGVSNSSFRISGGYWKDWYTVEVNGEMKSMELYEVFSDDELFSTLGIKLLQGRTFRADMPADSGAAFVINETAMRELGWKDPIGKRIFTHPEEKGKWDGTVVGVVNDIHINELYEKVRPLVMRLPWQNVYPEYFVYVRYVGDAPTVVKAIEKKYRELMPGYPLAYRFVDELYNSSHAREDKAFATLEFSTFVILIVSLLGIFSLSVYLSIRRMKEFGIRKVLGATTHQIAVLHIGYFLRIVLLANAVALPLAYWLMTEWLSVFAYRTPLNGTLFFVVAGISFPLVIASAGYSAWKAGRMNPVDVIKT</sequence>
<dbReference type="EMBL" id="JAERRB010000007">
    <property type="protein sequence ID" value="MBL0743574.1"/>
    <property type="molecule type" value="Genomic_DNA"/>
</dbReference>
<evidence type="ECO:0000256" key="3">
    <source>
        <dbReference type="ARBA" id="ARBA00022692"/>
    </source>
</evidence>
<dbReference type="InterPro" id="IPR025857">
    <property type="entry name" value="MacB_PCD"/>
</dbReference>
<evidence type="ECO:0000256" key="4">
    <source>
        <dbReference type="ARBA" id="ARBA00022989"/>
    </source>
</evidence>
<feature type="transmembrane region" description="Helical" evidence="6">
    <location>
        <begin position="98"/>
        <end position="121"/>
    </location>
</feature>
<protein>
    <submittedName>
        <fullName evidence="9">ABC transporter permease</fullName>
    </submittedName>
</protein>
<keyword evidence="3 6" id="KW-0812">Transmembrane</keyword>
<evidence type="ECO:0000313" key="9">
    <source>
        <dbReference type="EMBL" id="MBL0743574.1"/>
    </source>
</evidence>
<dbReference type="Proteomes" id="UP000613030">
    <property type="component" value="Unassembled WGS sequence"/>
</dbReference>
<feature type="transmembrane region" description="Helical" evidence="6">
    <location>
        <begin position="798"/>
        <end position="822"/>
    </location>
</feature>
<accession>A0ABS1KVZ3</accession>
<dbReference type="InterPro" id="IPR050250">
    <property type="entry name" value="Macrolide_Exporter_MacB"/>
</dbReference>
<keyword evidence="5 6" id="KW-0472">Membrane</keyword>
<feature type="transmembrane region" description="Helical" evidence="6">
    <location>
        <begin position="504"/>
        <end position="523"/>
    </location>
</feature>